<evidence type="ECO:0000256" key="6">
    <source>
        <dbReference type="ARBA" id="ARBA00022989"/>
    </source>
</evidence>
<dbReference type="PANTHER" id="PTHR23058:SF0">
    <property type="entry name" value="PEROXISOMAL MEMBRANE PROTEIN PEX14"/>
    <property type="match status" value="1"/>
</dbReference>
<dbReference type="EMBL" id="CM026431">
    <property type="protein sequence ID" value="KAG0559482.1"/>
    <property type="molecule type" value="Genomic_DNA"/>
</dbReference>
<keyword evidence="4" id="KW-0812">Transmembrane</keyword>
<feature type="domain" description="Peroxisome membrane anchor protein Pex14p N-terminal" evidence="16">
    <location>
        <begin position="47"/>
        <end position="91"/>
    </location>
</feature>
<dbReference type="Pfam" id="PF23020">
    <property type="entry name" value="PEX14-like_2nd"/>
    <property type="match status" value="1"/>
</dbReference>
<sequence length="333" mass="34841">MGGEGGEAAAAAAGASPEVQETGAGVAVEGVEKPKADPWKLETQPIREDQVVNAVKFLSHPKVRGSPIVHRRSFLERKGLTGEEIDEAFRRVPDPSSSEAAATAAAAKDVQAQAPSSQPIAPAQQVVVAQKPRELSWGQKLLGLGVIVAAGAGAGVVTKAYILPKFKSWVRSILLDDGETDKKISPHTEGLPVEPPVNEAALAANAAAAAASEVAAAMREFSHARAKESLQLGSIIKALETQTLELKSALSGMRDVVNNNSNSNYGYNNSSSELTPTTTLGRGRFRQDPWRTPEMPRPSGMLADRTYAGAVLAPSPAEKIENGSENGSEPVGS</sequence>
<feature type="region of interest" description="Disordered" evidence="15">
    <location>
        <begin position="1"/>
        <end position="31"/>
    </location>
</feature>
<dbReference type="OrthoDB" id="441517at2759"/>
<dbReference type="Proteomes" id="UP000822688">
    <property type="component" value="Chromosome 10"/>
</dbReference>
<dbReference type="AlphaFoldDB" id="A0A8T0GR77"/>
<evidence type="ECO:0000256" key="7">
    <source>
        <dbReference type="ARBA" id="ARBA00023010"/>
    </source>
</evidence>
<keyword evidence="9 14" id="KW-0576">Peroxisome</keyword>
<evidence type="ECO:0000313" key="18">
    <source>
        <dbReference type="EMBL" id="KAG0559482.1"/>
    </source>
</evidence>
<evidence type="ECO:0000256" key="1">
    <source>
        <dbReference type="ARBA" id="ARBA00004549"/>
    </source>
</evidence>
<name>A0A8T0GR77_CERPU</name>
<dbReference type="InterPro" id="IPR036388">
    <property type="entry name" value="WH-like_DNA-bd_sf"/>
</dbReference>
<comment type="subcellular location">
    <subcellularLocation>
        <location evidence="1">Peroxisome membrane</location>
        <topology evidence="1">Single-pass membrane protein</topology>
    </subcellularLocation>
</comment>
<dbReference type="FunFam" id="1.10.10.10:FF:000217">
    <property type="entry name" value="Peroxisomal membrane protein PEX14"/>
    <property type="match status" value="1"/>
</dbReference>
<dbReference type="PANTHER" id="PTHR23058">
    <property type="entry name" value="PEROXISOMAL MEMBRANE PROTEIN PEX14"/>
    <property type="match status" value="1"/>
</dbReference>
<evidence type="ECO:0000256" key="8">
    <source>
        <dbReference type="ARBA" id="ARBA00023136"/>
    </source>
</evidence>
<evidence type="ECO:0000256" key="10">
    <source>
        <dbReference type="ARBA" id="ARBA00029502"/>
    </source>
</evidence>
<dbReference type="Gene3D" id="1.10.10.10">
    <property type="entry name" value="Winged helix-like DNA-binding domain superfamily/Winged helix DNA-binding domain"/>
    <property type="match status" value="1"/>
</dbReference>
<dbReference type="InterPro" id="IPR006785">
    <property type="entry name" value="Pex14_N"/>
</dbReference>
<evidence type="ECO:0000256" key="3">
    <source>
        <dbReference type="ARBA" id="ARBA00022448"/>
    </source>
</evidence>
<gene>
    <name evidence="18" type="ORF">KC19_10G108300</name>
</gene>
<comment type="function">
    <text evidence="12 14">Component of the PEX13-PEX14 docking complex, a translocon channel that specifically mediates the import of peroxisomal cargo proteins bound to PEX5 receptor. The PEX13-PEX14 docking complex forms a large import pore which can be opened to a diameter of about 9 nm. Mechanistically, PEX5 receptor along with cargo proteins associates with the PEX14 subunit of the PEX13-PEX14 docking complex in the cytosol, leading to the insertion of the receptor into the organelle membrane with the concomitant translocation of the cargo into the peroxisome matrix.</text>
</comment>
<dbReference type="GO" id="GO:0016560">
    <property type="term" value="P:protein import into peroxisome matrix, docking"/>
    <property type="evidence" value="ECO:0007669"/>
    <property type="project" value="UniProtKB-UniRule"/>
</dbReference>
<proteinExistence type="inferred from homology"/>
<evidence type="ECO:0000259" key="16">
    <source>
        <dbReference type="Pfam" id="PF04695"/>
    </source>
</evidence>
<evidence type="ECO:0000256" key="13">
    <source>
        <dbReference type="ARBA" id="ARBA00064754"/>
    </source>
</evidence>
<accession>A0A8T0GR77</accession>
<comment type="caution">
    <text evidence="18">The sequence shown here is derived from an EMBL/GenBank/DDBJ whole genome shotgun (WGS) entry which is preliminary data.</text>
</comment>
<evidence type="ECO:0000256" key="9">
    <source>
        <dbReference type="ARBA" id="ARBA00023140"/>
    </source>
</evidence>
<organism evidence="18 19">
    <name type="scientific">Ceratodon purpureus</name>
    <name type="common">Fire moss</name>
    <name type="synonym">Dicranum purpureum</name>
    <dbReference type="NCBI Taxonomy" id="3225"/>
    <lineage>
        <taxon>Eukaryota</taxon>
        <taxon>Viridiplantae</taxon>
        <taxon>Streptophyta</taxon>
        <taxon>Embryophyta</taxon>
        <taxon>Bryophyta</taxon>
        <taxon>Bryophytina</taxon>
        <taxon>Bryopsida</taxon>
        <taxon>Dicranidae</taxon>
        <taxon>Pseudoditrichales</taxon>
        <taxon>Ditrichaceae</taxon>
        <taxon>Ceratodon</taxon>
    </lineage>
</organism>
<feature type="region of interest" description="Disordered" evidence="15">
    <location>
        <begin position="262"/>
        <end position="333"/>
    </location>
</feature>
<keyword evidence="8 14" id="KW-0472">Membrane</keyword>
<feature type="domain" description="Peroxisomal membrane protein PEX14 central plants" evidence="17">
    <location>
        <begin position="135"/>
        <end position="255"/>
    </location>
</feature>
<feature type="compositionally biased region" description="Low complexity" evidence="15">
    <location>
        <begin position="262"/>
        <end position="272"/>
    </location>
</feature>
<evidence type="ECO:0000256" key="14">
    <source>
        <dbReference type="RuleBase" id="RU367032"/>
    </source>
</evidence>
<protein>
    <recommendedName>
        <fullName evidence="10 14">Peroxisomal membrane protein PEX14</fullName>
    </recommendedName>
    <alternativeName>
        <fullName evidence="11 14">Peroxin-14</fullName>
    </alternativeName>
</protein>
<dbReference type="GO" id="GO:0005778">
    <property type="term" value="C:peroxisomal membrane"/>
    <property type="evidence" value="ECO:0007669"/>
    <property type="project" value="UniProtKB-SubCell"/>
</dbReference>
<keyword evidence="5 14" id="KW-0653">Protein transport</keyword>
<keyword evidence="3 14" id="KW-0813">Transport</keyword>
<evidence type="ECO:0000256" key="11">
    <source>
        <dbReference type="ARBA" id="ARBA00029691"/>
    </source>
</evidence>
<evidence type="ECO:0000259" key="17">
    <source>
        <dbReference type="Pfam" id="PF23020"/>
    </source>
</evidence>
<evidence type="ECO:0000256" key="4">
    <source>
        <dbReference type="ARBA" id="ARBA00022692"/>
    </source>
</evidence>
<dbReference type="GO" id="GO:1990429">
    <property type="term" value="C:peroxisomal importomer complex"/>
    <property type="evidence" value="ECO:0007669"/>
    <property type="project" value="TreeGrafter"/>
</dbReference>
<dbReference type="InterPro" id="IPR025655">
    <property type="entry name" value="PEX14"/>
</dbReference>
<keyword evidence="6" id="KW-1133">Transmembrane helix</keyword>
<comment type="similarity">
    <text evidence="2 14">Belongs to the peroxin-14 family.</text>
</comment>
<keyword evidence="19" id="KW-1185">Reference proteome</keyword>
<evidence type="ECO:0000256" key="2">
    <source>
        <dbReference type="ARBA" id="ARBA00005443"/>
    </source>
</evidence>
<keyword evidence="7" id="KW-0811">Translocation</keyword>
<evidence type="ECO:0000256" key="5">
    <source>
        <dbReference type="ARBA" id="ARBA00022927"/>
    </source>
</evidence>
<evidence type="ECO:0000313" key="19">
    <source>
        <dbReference type="Proteomes" id="UP000822688"/>
    </source>
</evidence>
<dbReference type="InterPro" id="IPR054154">
    <property type="entry name" value="PEX14-like_M_plants"/>
</dbReference>
<comment type="subunit">
    <text evidence="13">Interacts with PEX13; forming the PEX13-PEX14 docking complex. Interacts with PEX5 (via WxxxF/Y motifs).</text>
</comment>
<dbReference type="Pfam" id="PF04695">
    <property type="entry name" value="Pex14_N"/>
    <property type="match status" value="1"/>
</dbReference>
<reference evidence="18" key="1">
    <citation type="submission" date="2020-06" db="EMBL/GenBank/DDBJ databases">
        <title>WGS assembly of Ceratodon purpureus strain R40.</title>
        <authorList>
            <person name="Carey S.B."/>
            <person name="Jenkins J."/>
            <person name="Shu S."/>
            <person name="Lovell J.T."/>
            <person name="Sreedasyam A."/>
            <person name="Maumus F."/>
            <person name="Tiley G.P."/>
            <person name="Fernandez-Pozo N."/>
            <person name="Barry K."/>
            <person name="Chen C."/>
            <person name="Wang M."/>
            <person name="Lipzen A."/>
            <person name="Daum C."/>
            <person name="Saski C.A."/>
            <person name="Payton A.C."/>
            <person name="Mcbreen J.C."/>
            <person name="Conrad R.E."/>
            <person name="Kollar L.M."/>
            <person name="Olsson S."/>
            <person name="Huttunen S."/>
            <person name="Landis J.B."/>
            <person name="Wickett N.J."/>
            <person name="Johnson M.G."/>
            <person name="Rensing S.A."/>
            <person name="Grimwood J."/>
            <person name="Schmutz J."/>
            <person name="Mcdaniel S.F."/>
        </authorList>
    </citation>
    <scope>NUCLEOTIDE SEQUENCE</scope>
    <source>
        <strain evidence="18">R40</strain>
    </source>
</reference>
<evidence type="ECO:0000256" key="12">
    <source>
        <dbReference type="ARBA" id="ARBA00053920"/>
    </source>
</evidence>
<evidence type="ECO:0000256" key="15">
    <source>
        <dbReference type="SAM" id="MobiDB-lite"/>
    </source>
</evidence>
<dbReference type="GO" id="GO:0005102">
    <property type="term" value="F:signaling receptor binding"/>
    <property type="evidence" value="ECO:0007669"/>
    <property type="project" value="TreeGrafter"/>
</dbReference>